<protein>
    <submittedName>
        <fullName evidence="1">Uncharacterized protein</fullName>
    </submittedName>
</protein>
<evidence type="ECO:0000313" key="2">
    <source>
        <dbReference type="Proteomes" id="UP000659904"/>
    </source>
</evidence>
<dbReference type="InterPro" id="IPR058595">
    <property type="entry name" value="Avidin-like"/>
</dbReference>
<reference evidence="1 2" key="1">
    <citation type="submission" date="2021-01" db="EMBL/GenBank/DDBJ databases">
        <title>Whole genome shotgun sequence of Catellatospora citrea NBRC 14495.</title>
        <authorList>
            <person name="Komaki H."/>
            <person name="Tamura T."/>
        </authorList>
    </citation>
    <scope>NUCLEOTIDE SEQUENCE [LARGE SCALE GENOMIC DNA]</scope>
    <source>
        <strain evidence="1 2">NBRC 14495</strain>
    </source>
</reference>
<keyword evidence="2" id="KW-1185">Reference proteome</keyword>
<accession>A0A8J3NZZ7</accession>
<name>A0A8J3NZZ7_9ACTN</name>
<organism evidence="1 2">
    <name type="scientific">Catellatospora citrea</name>
    <dbReference type="NCBI Taxonomy" id="53366"/>
    <lineage>
        <taxon>Bacteria</taxon>
        <taxon>Bacillati</taxon>
        <taxon>Actinomycetota</taxon>
        <taxon>Actinomycetes</taxon>
        <taxon>Micromonosporales</taxon>
        <taxon>Micromonosporaceae</taxon>
        <taxon>Catellatospora</taxon>
    </lineage>
</organism>
<dbReference type="AlphaFoldDB" id="A0A8J3NZZ7"/>
<comment type="caution">
    <text evidence="1">The sequence shown here is derived from an EMBL/GenBank/DDBJ whole genome shotgun (WGS) entry which is preliminary data.</text>
</comment>
<dbReference type="Proteomes" id="UP000659904">
    <property type="component" value="Unassembled WGS sequence"/>
</dbReference>
<proteinExistence type="predicted"/>
<dbReference type="EMBL" id="BONH01000017">
    <property type="protein sequence ID" value="GIF98817.1"/>
    <property type="molecule type" value="Genomic_DNA"/>
</dbReference>
<dbReference type="Pfam" id="PF26421">
    <property type="entry name" value="Avidin_like"/>
    <property type="match status" value="1"/>
</dbReference>
<evidence type="ECO:0000313" key="1">
    <source>
        <dbReference type="EMBL" id="GIF98817.1"/>
    </source>
</evidence>
<gene>
    <name evidence="1" type="ORF">Cci01nite_39110</name>
</gene>
<sequence length="161" mass="17980">MWHIPPVLGCDERRIAGHAAGHRLTTVDPDGSSCREERDVRIYRVITSLDGRRFAAVAEVAGGEVGTQTVFAYHERDGMIWADYAGGAIRRGFLVGTRDGDRLDFRYTQLNTDGQTSTGHCVSTLSRLPDGRLRLDETWQWESRPGSGTSAVVEQRREDEM</sequence>